<dbReference type="Gene3D" id="3.20.20.80">
    <property type="entry name" value="Glycosidases"/>
    <property type="match status" value="1"/>
</dbReference>
<organism evidence="1 2">
    <name type="scientific">Roseateles subflavus</name>
    <dbReference type="NCBI Taxonomy" id="3053353"/>
    <lineage>
        <taxon>Bacteria</taxon>
        <taxon>Pseudomonadati</taxon>
        <taxon>Pseudomonadota</taxon>
        <taxon>Betaproteobacteria</taxon>
        <taxon>Burkholderiales</taxon>
        <taxon>Sphaerotilaceae</taxon>
        <taxon>Roseateles</taxon>
    </lineage>
</organism>
<evidence type="ECO:0000313" key="1">
    <source>
        <dbReference type="EMBL" id="MDL5033802.1"/>
    </source>
</evidence>
<evidence type="ECO:0000313" key="2">
    <source>
        <dbReference type="Proteomes" id="UP001238603"/>
    </source>
</evidence>
<dbReference type="SUPFAM" id="SSF51445">
    <property type="entry name" value="(Trans)glycosidases"/>
    <property type="match status" value="1"/>
</dbReference>
<proteinExistence type="predicted"/>
<dbReference type="Proteomes" id="UP001238603">
    <property type="component" value="Unassembled WGS sequence"/>
</dbReference>
<dbReference type="SUPFAM" id="SSF53756">
    <property type="entry name" value="UDP-Glycosyltransferase/glycogen phosphorylase"/>
    <property type="match status" value="1"/>
</dbReference>
<dbReference type="RefSeq" id="WP_285983878.1">
    <property type="nucleotide sequence ID" value="NZ_JASVDS010000005.1"/>
</dbReference>
<keyword evidence="2" id="KW-1185">Reference proteome</keyword>
<name>A0ABT7LLQ9_9BURK</name>
<sequence length="754" mass="81385">MFSSFWMGGYEGADHVNAQGQALDMGRASGHLDRLDEDYRRAARLGLRTLRESIGWRLSEAPGGTLDLRRVHRVAQAARRAGVQPLWTLMHYGVPTDLSLFDDALIARFARFAAAVARTLRPLMPGPRVYTPINEISFLAWAATSGGLLRDPGAPEALRGLDAASTAHSGYDVKRRLARAALAAMAAIRAEDPEARFLHVEPLVHVAPPLDRPDLAPLAQQIRDYQWQTLDLLCGRLEPALGGHPQALDCLGFNHYHSSQWEAPSEARLAWHLRDPRRLPLHALLHEAWRRYGRPLALAETGHVGMGRAAWLHEVAGEARQARAKGVPLAGVCLYPLLDRPDWQDATRWHRCGLWHVDDAAAGGQRHLVQACAGALRDWQRQASPHERRLLVLLPARWERLEAGLQRLLRQLAAASFEVLVAEPPGPSPGPAEIRRHALGPAMSLLVLHGLGPGGWALQAGPALASLRAALGPGPSGGTAVWLMRPPDGIPMARLARAAFPDAALIWQPRPQAAVALPPGLAARDLLLCESPGLRRAWAARHPRTLPLPRGLPADQLRPPPAGSYEAQEAERLLGPRTGPRLLLPAMADAAPDPALLPSLVDLLLTALPGCRLYRLGPPGPAPEPAPITALGELAPELLPGVLWACDAALLPARGRPELLALARAAGLPVLRLPALSGQDLTPALADVIAQGIGRPRSTERRVHGAWRRRRAAHTRAYRAAQTRLFTALADVLAQAAAVATREPDAARPRPGGP</sequence>
<comment type="caution">
    <text evidence="1">The sequence shown here is derived from an EMBL/GenBank/DDBJ whole genome shotgun (WGS) entry which is preliminary data.</text>
</comment>
<dbReference type="InterPro" id="IPR017853">
    <property type="entry name" value="GH"/>
</dbReference>
<accession>A0ABT7LLQ9</accession>
<gene>
    <name evidence="1" type="ORF">QRD43_17965</name>
</gene>
<reference evidence="1 2" key="1">
    <citation type="submission" date="2023-06" db="EMBL/GenBank/DDBJ databases">
        <title>Pelomonas sp. APW6 16S ribosomal RNA gene genome sequencing and assembly.</title>
        <authorList>
            <person name="Woo H."/>
        </authorList>
    </citation>
    <scope>NUCLEOTIDE SEQUENCE [LARGE SCALE GENOMIC DNA]</scope>
    <source>
        <strain evidence="1 2">APW6</strain>
    </source>
</reference>
<dbReference type="EMBL" id="JASVDS010000005">
    <property type="protein sequence ID" value="MDL5033802.1"/>
    <property type="molecule type" value="Genomic_DNA"/>
</dbReference>
<protein>
    <submittedName>
        <fullName evidence="1">Uncharacterized protein</fullName>
    </submittedName>
</protein>